<evidence type="ECO:0000313" key="2">
    <source>
        <dbReference type="Proteomes" id="UP001165186"/>
    </source>
</evidence>
<proteinExistence type="predicted"/>
<evidence type="ECO:0000313" key="1">
    <source>
        <dbReference type="EMBL" id="GME43225.1"/>
    </source>
</evidence>
<keyword evidence="2" id="KW-1185">Reference proteome</keyword>
<protein>
    <submittedName>
        <fullName evidence="1">Uncharacterized protein</fullName>
    </submittedName>
</protein>
<name>A0ACB5SJ60_9PEZI</name>
<organism evidence="1 2">
    <name type="scientific">Neofusicoccum parvum</name>
    <dbReference type="NCBI Taxonomy" id="310453"/>
    <lineage>
        <taxon>Eukaryota</taxon>
        <taxon>Fungi</taxon>
        <taxon>Dikarya</taxon>
        <taxon>Ascomycota</taxon>
        <taxon>Pezizomycotina</taxon>
        <taxon>Dothideomycetes</taxon>
        <taxon>Dothideomycetes incertae sedis</taxon>
        <taxon>Botryosphaeriales</taxon>
        <taxon>Botryosphaeriaceae</taxon>
        <taxon>Neofusicoccum</taxon>
    </lineage>
</organism>
<accession>A0ACB5SJ60</accession>
<gene>
    <name evidence="1" type="primary">g1863</name>
    <name evidence="1" type="ORF">NpPPO83_00001863</name>
</gene>
<dbReference type="EMBL" id="BSXG01000108">
    <property type="protein sequence ID" value="GME43225.1"/>
    <property type="molecule type" value="Genomic_DNA"/>
</dbReference>
<comment type="caution">
    <text evidence="1">The sequence shown here is derived from an EMBL/GenBank/DDBJ whole genome shotgun (WGS) entry which is preliminary data.</text>
</comment>
<dbReference type="Proteomes" id="UP001165186">
    <property type="component" value="Unassembled WGS sequence"/>
</dbReference>
<reference evidence="1" key="1">
    <citation type="submission" date="2024-09" db="EMBL/GenBank/DDBJ databases">
        <title>Draft Genome Sequences of Neofusicoccum parvum.</title>
        <authorList>
            <person name="Ashida A."/>
            <person name="Camagna M."/>
            <person name="Tanaka A."/>
            <person name="Takemoto D."/>
        </authorList>
    </citation>
    <scope>NUCLEOTIDE SEQUENCE</scope>
    <source>
        <strain evidence="1">PPO83</strain>
    </source>
</reference>
<sequence length="334" mass="38050">MNPPPLRSTALRIKTRTGCQQCKRRKIKCDETRPICRRCQARGDHCSQPARPEQWQTVVLRPAAQPSTHLSDDDLLQYFAAVMLKDMVVDVKTAAPLRQALDPLIQRSKALLYSVRSLTQIHRNRFDPASMHAPLQDRQRAVVALRQEVQQELVDALQSRSALSRLLLASLFLTILHAWCDAPHENGALLHLRGATATVDLLLAQQYKDPRTVVLRDFLVGTVAFLDMMYAFLIPASNPLPQSSRMLDMLKQDRWRSGTYIHPVSGLATSLIMLVAQTGRYYRSVVDLRIRDPRREHELERSLLAWQPLDADDKTLYVRVADAYRLGVHLLRIA</sequence>